<gene>
    <name evidence="1" type="ORF">D0Y65_045059</name>
</gene>
<sequence length="173" mass="19016">MLLGAPSMSLEPSNKNMCPIGPGPDNIGPTGPDRKKSFLLSRLRVAVKKMKLLLSATVLSHAWHAATILRGVSMSKRQISFNDRPGLMMCTASSDETDSEGLVSPAHHSLQRTISCPSDDDIDKRAEMFIRKDLHFAVCDDRQENVDKICEKDFGLILKAKRLEGPGSICCFC</sequence>
<evidence type="ECO:0000313" key="1">
    <source>
        <dbReference type="EMBL" id="RZB55555.1"/>
    </source>
</evidence>
<dbReference type="EMBL" id="QZWG01000017">
    <property type="protein sequence ID" value="RZB55555.1"/>
    <property type="molecule type" value="Genomic_DNA"/>
</dbReference>
<comment type="caution">
    <text evidence="1">The sequence shown here is derived from an EMBL/GenBank/DDBJ whole genome shotgun (WGS) entry which is preliminary data.</text>
</comment>
<evidence type="ECO:0000313" key="2">
    <source>
        <dbReference type="Proteomes" id="UP000289340"/>
    </source>
</evidence>
<protein>
    <submittedName>
        <fullName evidence="1">Uncharacterized protein</fullName>
    </submittedName>
</protein>
<organism evidence="1 2">
    <name type="scientific">Glycine soja</name>
    <name type="common">Wild soybean</name>
    <dbReference type="NCBI Taxonomy" id="3848"/>
    <lineage>
        <taxon>Eukaryota</taxon>
        <taxon>Viridiplantae</taxon>
        <taxon>Streptophyta</taxon>
        <taxon>Embryophyta</taxon>
        <taxon>Tracheophyta</taxon>
        <taxon>Spermatophyta</taxon>
        <taxon>Magnoliopsida</taxon>
        <taxon>eudicotyledons</taxon>
        <taxon>Gunneridae</taxon>
        <taxon>Pentapetalae</taxon>
        <taxon>rosids</taxon>
        <taxon>fabids</taxon>
        <taxon>Fabales</taxon>
        <taxon>Fabaceae</taxon>
        <taxon>Papilionoideae</taxon>
        <taxon>50 kb inversion clade</taxon>
        <taxon>NPAAA clade</taxon>
        <taxon>indigoferoid/millettioid clade</taxon>
        <taxon>Phaseoleae</taxon>
        <taxon>Glycine</taxon>
        <taxon>Glycine subgen. Soja</taxon>
    </lineage>
</organism>
<keyword evidence="2" id="KW-1185">Reference proteome</keyword>
<accession>A0A445G3D2</accession>
<dbReference type="Proteomes" id="UP000289340">
    <property type="component" value="Chromosome 17"/>
</dbReference>
<reference evidence="1 2" key="1">
    <citation type="submission" date="2018-09" db="EMBL/GenBank/DDBJ databases">
        <title>A high-quality reference genome of wild soybean provides a powerful tool to mine soybean genomes.</title>
        <authorList>
            <person name="Xie M."/>
            <person name="Chung C.Y.L."/>
            <person name="Li M.-W."/>
            <person name="Wong F.-L."/>
            <person name="Chan T.-F."/>
            <person name="Lam H.-M."/>
        </authorList>
    </citation>
    <scope>NUCLEOTIDE SEQUENCE [LARGE SCALE GENOMIC DNA]</scope>
    <source>
        <strain evidence="2">cv. W05</strain>
        <tissue evidence="1">Hypocotyl of etiolated seedlings</tissue>
    </source>
</reference>
<name>A0A445G3D2_GLYSO</name>
<dbReference type="AlphaFoldDB" id="A0A445G3D2"/>
<proteinExistence type="predicted"/>